<gene>
    <name evidence="4" type="ORF">R9Z33_14890</name>
</gene>
<feature type="chain" id="PRO_5045702352" evidence="2">
    <location>
        <begin position="23"/>
        <end position="278"/>
    </location>
</feature>
<dbReference type="Proteomes" id="UP001305521">
    <property type="component" value="Chromosome"/>
</dbReference>
<evidence type="ECO:0000313" key="5">
    <source>
        <dbReference type="Proteomes" id="UP001305521"/>
    </source>
</evidence>
<dbReference type="SUPFAM" id="SSF53850">
    <property type="entry name" value="Periplasmic binding protein-like II"/>
    <property type="match status" value="1"/>
</dbReference>
<keyword evidence="5" id="KW-1185">Reference proteome</keyword>
<evidence type="ECO:0000256" key="1">
    <source>
        <dbReference type="ARBA" id="ARBA00022729"/>
    </source>
</evidence>
<dbReference type="PANTHER" id="PTHR35936:SF38">
    <property type="entry name" value="GLUTAMINE-BINDING PERIPLASMIC PROTEIN"/>
    <property type="match status" value="1"/>
</dbReference>
<dbReference type="InterPro" id="IPR001638">
    <property type="entry name" value="Solute-binding_3/MltF_N"/>
</dbReference>
<proteinExistence type="predicted"/>
<protein>
    <submittedName>
        <fullName evidence="4">Transporter substrate-binding domain-containing protein</fullName>
    </submittedName>
</protein>
<dbReference type="Gene3D" id="3.40.190.10">
    <property type="entry name" value="Periplasmic binding protein-like II"/>
    <property type="match status" value="2"/>
</dbReference>
<name>A0ABZ0PCQ6_9PROT</name>
<dbReference type="PANTHER" id="PTHR35936">
    <property type="entry name" value="MEMBRANE-BOUND LYTIC MUREIN TRANSGLYCOSYLASE F"/>
    <property type="match status" value="1"/>
</dbReference>
<reference evidence="4 5" key="1">
    <citation type="submission" date="2023-11" db="EMBL/GenBank/DDBJ databases">
        <title>Arctic aerobic anoxygenic photoheterotroph Sediminicoccus rosea KRV36 adapts its photosynthesis to long days of polar summer.</title>
        <authorList>
            <person name="Tomasch J."/>
            <person name="Kopejtka K."/>
            <person name="Bily T."/>
            <person name="Gardiner A.T."/>
            <person name="Gardian Z."/>
            <person name="Shivaramu S."/>
            <person name="Koblizek M."/>
            <person name="Engelhardt F."/>
            <person name="Kaftan D."/>
        </authorList>
    </citation>
    <scope>NUCLEOTIDE SEQUENCE [LARGE SCALE GENOMIC DNA]</scope>
    <source>
        <strain evidence="4 5">R-30</strain>
    </source>
</reference>
<dbReference type="RefSeq" id="WP_318647365.1">
    <property type="nucleotide sequence ID" value="NZ_CP137852.1"/>
</dbReference>
<dbReference type="InterPro" id="IPR006311">
    <property type="entry name" value="TAT_signal"/>
</dbReference>
<feature type="signal peptide" evidence="2">
    <location>
        <begin position="1"/>
        <end position="22"/>
    </location>
</feature>
<evidence type="ECO:0000256" key="2">
    <source>
        <dbReference type="SAM" id="SignalP"/>
    </source>
</evidence>
<evidence type="ECO:0000313" key="4">
    <source>
        <dbReference type="EMBL" id="WPB83387.1"/>
    </source>
</evidence>
<dbReference type="Pfam" id="PF00497">
    <property type="entry name" value="SBP_bac_3"/>
    <property type="match status" value="1"/>
</dbReference>
<organism evidence="4 5">
    <name type="scientific">Sediminicoccus rosea</name>
    <dbReference type="NCBI Taxonomy" id="1225128"/>
    <lineage>
        <taxon>Bacteria</taxon>
        <taxon>Pseudomonadati</taxon>
        <taxon>Pseudomonadota</taxon>
        <taxon>Alphaproteobacteria</taxon>
        <taxon>Acetobacterales</taxon>
        <taxon>Roseomonadaceae</taxon>
        <taxon>Sediminicoccus</taxon>
    </lineage>
</organism>
<dbReference type="PROSITE" id="PS51318">
    <property type="entry name" value="TAT"/>
    <property type="match status" value="1"/>
</dbReference>
<accession>A0ABZ0PCQ6</accession>
<sequence length="278" mass="30055">MSLTRRAALAAPLILAAGAAAAQSGPLTLAQIRANGRLRIGCEATYPPFTFRESGNIVGYDVELATAICRSIGVTPEFIDTQWSGVIPALYAGRFDIIMSSMSYTRARMERVAFTIPYAEAGQSLLIRARDANTIRSIGDMGGKSLGVKLGSPGETLHPRLAERMRAAGGQPFSGVRTYDDHPAAYLALMQGTVDGVLNTLPTLAYVMRSQPNRFAIVRGIGADNWAGIALRREDTEVLAWLNERLRAMRADGSLKALQEKWFGLEFNLPDTIPEPAA</sequence>
<dbReference type="EMBL" id="CP137852">
    <property type="protein sequence ID" value="WPB83387.1"/>
    <property type="molecule type" value="Genomic_DNA"/>
</dbReference>
<feature type="domain" description="Solute-binding protein family 3/N-terminal" evidence="3">
    <location>
        <begin position="37"/>
        <end position="266"/>
    </location>
</feature>
<keyword evidence="1 2" id="KW-0732">Signal</keyword>
<dbReference type="SMART" id="SM00062">
    <property type="entry name" value="PBPb"/>
    <property type="match status" value="1"/>
</dbReference>
<evidence type="ECO:0000259" key="3">
    <source>
        <dbReference type="SMART" id="SM00062"/>
    </source>
</evidence>